<evidence type="ECO:0000256" key="11">
    <source>
        <dbReference type="PIRSR" id="PIRSR601019-2"/>
    </source>
</evidence>
<dbReference type="SUPFAM" id="SSF47895">
    <property type="entry name" value="Transducin (alpha subunit), insertion domain"/>
    <property type="match status" value="1"/>
</dbReference>
<dbReference type="InterPro" id="IPR027417">
    <property type="entry name" value="P-loop_NTPase"/>
</dbReference>
<evidence type="ECO:0000256" key="10">
    <source>
        <dbReference type="ARBA" id="ARBA00060880"/>
    </source>
</evidence>
<dbReference type="AlphaFoldDB" id="A0AAD8RK93"/>
<dbReference type="GO" id="GO:0005737">
    <property type="term" value="C:cytoplasm"/>
    <property type="evidence" value="ECO:0007669"/>
    <property type="project" value="TreeGrafter"/>
</dbReference>
<keyword evidence="8" id="KW-0807">Transducer</keyword>
<dbReference type="GO" id="GO:0005834">
    <property type="term" value="C:heterotrimeric G-protein complex"/>
    <property type="evidence" value="ECO:0007669"/>
    <property type="project" value="TreeGrafter"/>
</dbReference>
<keyword evidence="2 11" id="KW-0479">Metal-binding</keyword>
<dbReference type="FunFam" id="1.10.400.10:FF:000005">
    <property type="entry name" value="Extra-large guanine nucleotide-binding protein 3"/>
    <property type="match status" value="1"/>
</dbReference>
<evidence type="ECO:0000313" key="14">
    <source>
        <dbReference type="Proteomes" id="UP001231189"/>
    </source>
</evidence>
<dbReference type="GO" id="GO:0007188">
    <property type="term" value="P:adenylate cyclase-modulating G protein-coupled receptor signaling pathway"/>
    <property type="evidence" value="ECO:0007669"/>
    <property type="project" value="TreeGrafter"/>
</dbReference>
<dbReference type="EMBL" id="JAUUTY010000005">
    <property type="protein sequence ID" value="KAK1626167.1"/>
    <property type="molecule type" value="Genomic_DNA"/>
</dbReference>
<feature type="binding site" evidence="11">
    <location>
        <position position="628"/>
    </location>
    <ligand>
        <name>Mg(2+)</name>
        <dbReference type="ChEBI" id="CHEBI:18420"/>
    </ligand>
</feature>
<proteinExistence type="inferred from homology"/>
<comment type="similarity">
    <text evidence="10">Belongs to the G-alpha family. XLG subfamily.</text>
</comment>
<dbReference type="Gene3D" id="1.10.400.10">
    <property type="entry name" value="GI Alpha 1, domain 2-like"/>
    <property type="match status" value="1"/>
</dbReference>
<evidence type="ECO:0000256" key="3">
    <source>
        <dbReference type="ARBA" id="ARBA00022741"/>
    </source>
</evidence>
<dbReference type="GO" id="GO:0005525">
    <property type="term" value="F:GTP binding"/>
    <property type="evidence" value="ECO:0007669"/>
    <property type="project" value="UniProtKB-KW"/>
</dbReference>
<dbReference type="PROSITE" id="PS51882">
    <property type="entry name" value="G_ALPHA"/>
    <property type="match status" value="1"/>
</dbReference>
<keyword evidence="3" id="KW-0547">Nucleotide-binding</keyword>
<evidence type="ECO:0000256" key="7">
    <source>
        <dbReference type="ARBA" id="ARBA00023134"/>
    </source>
</evidence>
<feature type="compositionally biased region" description="Acidic residues" evidence="12">
    <location>
        <begin position="141"/>
        <end position="153"/>
    </location>
</feature>
<evidence type="ECO:0000256" key="8">
    <source>
        <dbReference type="ARBA" id="ARBA00023224"/>
    </source>
</evidence>
<keyword evidence="5" id="KW-0862">Zinc</keyword>
<name>A0AAD8RK93_LOLMU</name>
<keyword evidence="7" id="KW-0342">GTP-binding</keyword>
<evidence type="ECO:0000256" key="6">
    <source>
        <dbReference type="ARBA" id="ARBA00022837"/>
    </source>
</evidence>
<keyword evidence="6" id="KW-0106">Calcium</keyword>
<reference evidence="13" key="1">
    <citation type="submission" date="2023-07" db="EMBL/GenBank/DDBJ databases">
        <title>A chromosome-level genome assembly of Lolium multiflorum.</title>
        <authorList>
            <person name="Chen Y."/>
            <person name="Copetti D."/>
            <person name="Kolliker R."/>
            <person name="Studer B."/>
        </authorList>
    </citation>
    <scope>NUCLEOTIDE SEQUENCE</scope>
    <source>
        <strain evidence="13">02402/16</strain>
        <tissue evidence="13">Leaf</tissue>
    </source>
</reference>
<sequence length="858" mass="94440">MASAVAVAGADDYTFAAEYEGPPLPYSLPRAIPLDLSRIPLAALSSESDDTSDDPLPVVRPLTPSSLCSAIQQAPPPRSSAGPVADSPTSVIENHHAAAHHSAELPSSPSDDEEHDAGVPSVPHQPTVSFAETSGSLLQSTDEEEDYEEDDEAPSSPLPHRHPTTAAAARSSGALSPPHLDVPNPRSGCYRCGKRGGIWGGTESCLACGARYCASCVLRAMGSMPEGRKCLPCIGRPVAESRRGALGRGSRVLRRLLSAAEVDLVMRSERQCAANQLRPEDVYVNGARLVPEELAALQGCPCPPARLRPGFYWYDKVSGFWGKEGHKPHCIISPNLSVGGNLDEKASNGNTGILVNGREITKSELQMLKLAGVQCAGKPHFWLNADGTYQEEGQKTVKGRIWDKPIVKLLSPVLSLPTPNKAANQCGVEAASSGNRPEYLEQRTIQKLLLVGSGTSTILKQAKFSYKSKPFSMDECEDLKLIIQSNIYRYLGTLLEGRERFEEEVLADRRKINKDDPSCSGHSGSEFCAEVTEYSIVPRLKAFSDWILKAMAIGNLEDIFPAASREYAPLVEELWKDPAIQATYRRRSELPFLPSAASYFLDRVVDISRTEYELCDMDILYADGITSSDGLASTDISFPQLALDVRVDEPDPQDTMLRYQLIRISNKGLRENSKWLQMFDDVRLVIFCVAVSDYDEYHEDVNGTIVNKMVESRQLFESLALHPTFEQMDFLLLLTKFDLLEQKIGKSPLTACDWFSEFTPLVSRNLINGSSSRSTRSSNTGASLAQMAAHYIGTKFKRLFHSLTERKLYVSYVNALDQESVCSAIRYGREIVKWEEEKPVFNSSETVYSGEEPSSYSQ</sequence>
<evidence type="ECO:0008006" key="15">
    <source>
        <dbReference type="Google" id="ProtNLM"/>
    </source>
</evidence>
<evidence type="ECO:0000256" key="12">
    <source>
        <dbReference type="SAM" id="MobiDB-lite"/>
    </source>
</evidence>
<dbReference type="InterPro" id="IPR011011">
    <property type="entry name" value="Znf_FYVE_PHD"/>
</dbReference>
<gene>
    <name evidence="13" type="ORF">QYE76_000482</name>
</gene>
<dbReference type="Pfam" id="PF00503">
    <property type="entry name" value="G-alpha"/>
    <property type="match status" value="1"/>
</dbReference>
<evidence type="ECO:0000313" key="13">
    <source>
        <dbReference type="EMBL" id="KAK1626167.1"/>
    </source>
</evidence>
<keyword evidence="14" id="KW-1185">Reference proteome</keyword>
<dbReference type="SMART" id="SM00275">
    <property type="entry name" value="G_alpha"/>
    <property type="match status" value="1"/>
</dbReference>
<feature type="compositionally biased region" description="Polar residues" evidence="12">
    <location>
        <begin position="124"/>
        <end position="140"/>
    </location>
</feature>
<dbReference type="InterPro" id="IPR001019">
    <property type="entry name" value="Gprotein_alpha_su"/>
</dbReference>
<comment type="caution">
    <text evidence="13">The sequence shown here is derived from an EMBL/GenBank/DDBJ whole genome shotgun (WGS) entry which is preliminary data.</text>
</comment>
<dbReference type="GO" id="GO:0003924">
    <property type="term" value="F:GTPase activity"/>
    <property type="evidence" value="ECO:0007669"/>
    <property type="project" value="InterPro"/>
</dbReference>
<feature type="region of interest" description="Disordered" evidence="12">
    <location>
        <begin position="68"/>
        <end position="180"/>
    </location>
</feature>
<dbReference type="InterPro" id="IPR011025">
    <property type="entry name" value="GproteinA_insert"/>
</dbReference>
<dbReference type="PANTHER" id="PTHR10218:SF222">
    <property type="entry name" value="EXTRA-LARGE GUANINE NUCLEOTIDE-BINDING PROTEIN 1"/>
    <property type="match status" value="1"/>
</dbReference>
<keyword evidence="4" id="KW-0863">Zinc-finger</keyword>
<dbReference type="GO" id="GO:0008270">
    <property type="term" value="F:zinc ion binding"/>
    <property type="evidence" value="ECO:0007669"/>
    <property type="project" value="UniProtKB-KW"/>
</dbReference>
<dbReference type="PANTHER" id="PTHR10218">
    <property type="entry name" value="GTP-BINDING PROTEIN ALPHA SUBUNIT"/>
    <property type="match status" value="1"/>
</dbReference>
<keyword evidence="11" id="KW-0460">Magnesium</keyword>
<keyword evidence="9" id="KW-0539">Nucleus</keyword>
<organism evidence="13 14">
    <name type="scientific">Lolium multiflorum</name>
    <name type="common">Italian ryegrass</name>
    <name type="synonym">Lolium perenne subsp. multiflorum</name>
    <dbReference type="NCBI Taxonomy" id="4521"/>
    <lineage>
        <taxon>Eukaryota</taxon>
        <taxon>Viridiplantae</taxon>
        <taxon>Streptophyta</taxon>
        <taxon>Embryophyta</taxon>
        <taxon>Tracheophyta</taxon>
        <taxon>Spermatophyta</taxon>
        <taxon>Magnoliopsida</taxon>
        <taxon>Liliopsida</taxon>
        <taxon>Poales</taxon>
        <taxon>Poaceae</taxon>
        <taxon>BOP clade</taxon>
        <taxon>Pooideae</taxon>
        <taxon>Poodae</taxon>
        <taxon>Poeae</taxon>
        <taxon>Poeae Chloroplast Group 2 (Poeae type)</taxon>
        <taxon>Loliodinae</taxon>
        <taxon>Loliinae</taxon>
        <taxon>Lolium</taxon>
    </lineage>
</organism>
<dbReference type="GO" id="GO:0001664">
    <property type="term" value="F:G protein-coupled receptor binding"/>
    <property type="evidence" value="ECO:0007669"/>
    <property type="project" value="TreeGrafter"/>
</dbReference>
<evidence type="ECO:0000256" key="9">
    <source>
        <dbReference type="ARBA" id="ARBA00023242"/>
    </source>
</evidence>
<dbReference type="FunFam" id="3.40.50.300:FF:001647">
    <property type="entry name" value="Extra-large guanine nucleotide-binding protein 1"/>
    <property type="match status" value="1"/>
</dbReference>
<feature type="binding site" evidence="11">
    <location>
        <position position="456"/>
    </location>
    <ligand>
        <name>Mg(2+)</name>
        <dbReference type="ChEBI" id="CHEBI:18420"/>
    </ligand>
</feature>
<dbReference type="GO" id="GO:0005634">
    <property type="term" value="C:nucleus"/>
    <property type="evidence" value="ECO:0007669"/>
    <property type="project" value="UniProtKB-SubCell"/>
</dbReference>
<dbReference type="GO" id="GO:0031683">
    <property type="term" value="F:G-protein beta/gamma-subunit complex binding"/>
    <property type="evidence" value="ECO:0007669"/>
    <property type="project" value="InterPro"/>
</dbReference>
<evidence type="ECO:0000256" key="2">
    <source>
        <dbReference type="ARBA" id="ARBA00022723"/>
    </source>
</evidence>
<dbReference type="Proteomes" id="UP001231189">
    <property type="component" value="Unassembled WGS sequence"/>
</dbReference>
<dbReference type="SUPFAM" id="SSF57903">
    <property type="entry name" value="FYVE/PHD zinc finger"/>
    <property type="match status" value="1"/>
</dbReference>
<accession>A0AAD8RK93</accession>
<dbReference type="Gene3D" id="3.40.50.300">
    <property type="entry name" value="P-loop containing nucleotide triphosphate hydrolases"/>
    <property type="match status" value="1"/>
</dbReference>
<dbReference type="SUPFAM" id="SSF52540">
    <property type="entry name" value="P-loop containing nucleoside triphosphate hydrolases"/>
    <property type="match status" value="1"/>
</dbReference>
<evidence type="ECO:0000256" key="4">
    <source>
        <dbReference type="ARBA" id="ARBA00022771"/>
    </source>
</evidence>
<comment type="subcellular location">
    <subcellularLocation>
        <location evidence="1">Nucleus</location>
    </subcellularLocation>
</comment>
<protein>
    <recommendedName>
        <fullName evidence="15">Extra-large guanine nucleotide-binding protein 1</fullName>
    </recommendedName>
</protein>
<evidence type="ECO:0000256" key="1">
    <source>
        <dbReference type="ARBA" id="ARBA00004123"/>
    </source>
</evidence>
<evidence type="ECO:0000256" key="5">
    <source>
        <dbReference type="ARBA" id="ARBA00022833"/>
    </source>
</evidence>